<dbReference type="GO" id="GO:0005886">
    <property type="term" value="C:plasma membrane"/>
    <property type="evidence" value="ECO:0007669"/>
    <property type="project" value="TreeGrafter"/>
</dbReference>
<dbReference type="AlphaFoldDB" id="A0A3D8IT53"/>
<evidence type="ECO:0000259" key="7">
    <source>
        <dbReference type="Pfam" id="PF04138"/>
    </source>
</evidence>
<dbReference type="OrthoDB" id="9812049at2"/>
<comment type="subcellular location">
    <subcellularLocation>
        <location evidence="1">Membrane</location>
        <topology evidence="1">Multi-pass membrane protein</topology>
    </subcellularLocation>
</comment>
<feature type="transmembrane region" description="Helical" evidence="6">
    <location>
        <begin position="12"/>
        <end position="37"/>
    </location>
</feature>
<evidence type="ECO:0000256" key="3">
    <source>
        <dbReference type="ARBA" id="ARBA00022692"/>
    </source>
</evidence>
<dbReference type="EMBL" id="NXLT01000001">
    <property type="protein sequence ID" value="RDU68477.1"/>
    <property type="molecule type" value="Genomic_DNA"/>
</dbReference>
<evidence type="ECO:0000256" key="4">
    <source>
        <dbReference type="ARBA" id="ARBA00022989"/>
    </source>
</evidence>
<dbReference type="InterPro" id="IPR051401">
    <property type="entry name" value="GtrA_CellWall_Glycosyl"/>
</dbReference>
<dbReference type="PANTHER" id="PTHR38459:SF1">
    <property type="entry name" value="PROPHAGE BACTOPRENOL-LINKED GLUCOSE TRANSLOCASE HOMOLOG"/>
    <property type="match status" value="1"/>
</dbReference>
<dbReference type="PANTHER" id="PTHR38459">
    <property type="entry name" value="PROPHAGE BACTOPRENOL-LINKED GLUCOSE TRANSLOCASE HOMOLOG"/>
    <property type="match status" value="1"/>
</dbReference>
<organism evidence="8 9">
    <name type="scientific">Helicobacter equorum</name>
    <dbReference type="NCBI Taxonomy" id="361872"/>
    <lineage>
        <taxon>Bacteria</taxon>
        <taxon>Pseudomonadati</taxon>
        <taxon>Campylobacterota</taxon>
        <taxon>Epsilonproteobacteria</taxon>
        <taxon>Campylobacterales</taxon>
        <taxon>Helicobacteraceae</taxon>
        <taxon>Helicobacter</taxon>
    </lineage>
</organism>
<keyword evidence="3 6" id="KW-0812">Transmembrane</keyword>
<dbReference type="PROSITE" id="PS51257">
    <property type="entry name" value="PROKAR_LIPOPROTEIN"/>
    <property type="match status" value="1"/>
</dbReference>
<protein>
    <submittedName>
        <fullName evidence="8">GtrA family protein</fullName>
    </submittedName>
</protein>
<evidence type="ECO:0000256" key="6">
    <source>
        <dbReference type="SAM" id="Phobius"/>
    </source>
</evidence>
<proteinExistence type="inferred from homology"/>
<feature type="domain" description="GtrA/DPMS transmembrane" evidence="7">
    <location>
        <begin position="16"/>
        <end position="128"/>
    </location>
</feature>
<dbReference type="GO" id="GO:0000271">
    <property type="term" value="P:polysaccharide biosynthetic process"/>
    <property type="evidence" value="ECO:0007669"/>
    <property type="project" value="InterPro"/>
</dbReference>
<dbReference type="InterPro" id="IPR007267">
    <property type="entry name" value="GtrA_DPMS_TM"/>
</dbReference>
<accession>A0A3D8IT53</accession>
<feature type="transmembrane region" description="Helical" evidence="6">
    <location>
        <begin position="106"/>
        <end position="127"/>
    </location>
</feature>
<dbReference type="Proteomes" id="UP000256514">
    <property type="component" value="Unassembled WGS sequence"/>
</dbReference>
<comment type="caution">
    <text evidence="8">The sequence shown here is derived from an EMBL/GenBank/DDBJ whole genome shotgun (WGS) entry which is preliminary data.</text>
</comment>
<dbReference type="RefSeq" id="WP_115570427.1">
    <property type="nucleotide sequence ID" value="NZ_NXLT01000001.1"/>
</dbReference>
<keyword evidence="4 6" id="KW-1133">Transmembrane helix</keyword>
<name>A0A3D8IT53_9HELI</name>
<dbReference type="Pfam" id="PF04138">
    <property type="entry name" value="GtrA_DPMS_TM"/>
    <property type="match status" value="1"/>
</dbReference>
<evidence type="ECO:0000256" key="1">
    <source>
        <dbReference type="ARBA" id="ARBA00004141"/>
    </source>
</evidence>
<comment type="similarity">
    <text evidence="2">Belongs to the GtrA family.</text>
</comment>
<keyword evidence="5 6" id="KW-0472">Membrane</keyword>
<evidence type="ECO:0000256" key="2">
    <source>
        <dbReference type="ARBA" id="ARBA00009399"/>
    </source>
</evidence>
<sequence length="130" mass="14504">MRKKIQAVLSHSLVLYMCVGAINTFVGLGCALVLTYFGVMVELSQTIGTIFGVLNSYVLNKKFTFKSQNSHKQDFVRFIVAMGVAYGASMIVLSVAHRIFDINEYIALLCAQVAYTLVGYVVSRFWAFKQ</sequence>
<reference evidence="8 9" key="1">
    <citation type="submission" date="2018-04" db="EMBL/GenBank/DDBJ databases">
        <title>Novel Campyloabacter and Helicobacter Species and Strains.</title>
        <authorList>
            <person name="Mannion A.J."/>
            <person name="Shen Z."/>
            <person name="Fox J.G."/>
        </authorList>
    </citation>
    <scope>NUCLEOTIDE SEQUENCE [LARGE SCALE GENOMIC DNA]</scope>
    <source>
        <strain evidence="8 9">MIT 12-6600</strain>
    </source>
</reference>
<evidence type="ECO:0000313" key="9">
    <source>
        <dbReference type="Proteomes" id="UP000256514"/>
    </source>
</evidence>
<feature type="transmembrane region" description="Helical" evidence="6">
    <location>
        <begin position="79"/>
        <end position="100"/>
    </location>
</feature>
<gene>
    <name evidence="8" type="ORF">CQA54_01340</name>
</gene>
<evidence type="ECO:0000313" key="8">
    <source>
        <dbReference type="EMBL" id="RDU68477.1"/>
    </source>
</evidence>
<keyword evidence="9" id="KW-1185">Reference proteome</keyword>
<evidence type="ECO:0000256" key="5">
    <source>
        <dbReference type="ARBA" id="ARBA00023136"/>
    </source>
</evidence>
<feature type="transmembrane region" description="Helical" evidence="6">
    <location>
        <begin position="43"/>
        <end position="59"/>
    </location>
</feature>